<organism evidence="1 2">
    <name type="scientific">Methanocaldococcus jannaschii</name>
    <dbReference type="NCBI Taxonomy" id="2190"/>
    <lineage>
        <taxon>Archaea</taxon>
        <taxon>Methanobacteriati</taxon>
        <taxon>Methanobacteriota</taxon>
        <taxon>Methanomada group</taxon>
        <taxon>Methanococci</taxon>
        <taxon>Methanococcales</taxon>
        <taxon>Methanocaldococcaceae</taxon>
        <taxon>Methanocaldococcus</taxon>
    </lineage>
</organism>
<evidence type="ECO:0000313" key="2">
    <source>
        <dbReference type="Proteomes" id="UP000645676"/>
    </source>
</evidence>
<protein>
    <submittedName>
        <fullName evidence="1">Uncharacterized protein</fullName>
    </submittedName>
</protein>
<dbReference type="Proteomes" id="UP000645676">
    <property type="component" value="Unassembled WGS sequence"/>
</dbReference>
<name>A0A832T7P8_9EURY</name>
<dbReference type="RefSeq" id="WP_064496675.1">
    <property type="nucleotide sequence ID" value="NC_000909.1"/>
</dbReference>
<gene>
    <name evidence="1" type="ORF">HA335_04375</name>
</gene>
<dbReference type="EMBL" id="DUJR01000023">
    <property type="protein sequence ID" value="HII59803.1"/>
    <property type="molecule type" value="Genomic_DNA"/>
</dbReference>
<sequence>MKNSTEYPTLVEIKDKKGEMIEKGEAKLRDLNNIRVKLNELRTSNPDDLDTIAQLEEEESHLTSEVLKLDLSIKILEVVEYIIESNIFEDYWKIIEEKIPYEELLNIVVENGLSIKKTCMELYKLANIDDKNILKKIQNLPDDYPKETKEDPNLQNKYLSKIISRISRLKEFKSNLDEIVSDIISNMR</sequence>
<evidence type="ECO:0000313" key="1">
    <source>
        <dbReference type="EMBL" id="HII59803.1"/>
    </source>
</evidence>
<proteinExistence type="predicted"/>
<accession>A0A832T7P8</accession>
<dbReference type="AlphaFoldDB" id="A0A832T7P8"/>
<comment type="caution">
    <text evidence="1">The sequence shown here is derived from an EMBL/GenBank/DDBJ whole genome shotgun (WGS) entry which is preliminary data.</text>
</comment>
<reference evidence="1" key="1">
    <citation type="journal article" date="2020" name="bioRxiv">
        <title>A rank-normalized archaeal taxonomy based on genome phylogeny resolves widespread incomplete and uneven classifications.</title>
        <authorList>
            <person name="Rinke C."/>
            <person name="Chuvochina M."/>
            <person name="Mussig A.J."/>
            <person name="Chaumeil P.-A."/>
            <person name="Waite D.W."/>
            <person name="Whitman W.B."/>
            <person name="Parks D.H."/>
            <person name="Hugenholtz P."/>
        </authorList>
    </citation>
    <scope>NUCLEOTIDE SEQUENCE</scope>
    <source>
        <strain evidence="1">UBA8849</strain>
    </source>
</reference>